<name>A0A1W7RAH5_9SCOR</name>
<keyword evidence="2" id="KW-0677">Repeat</keyword>
<feature type="domain" description="Galectin" evidence="4">
    <location>
        <begin position="26"/>
        <end position="156"/>
    </location>
</feature>
<dbReference type="Pfam" id="PF00337">
    <property type="entry name" value="Gal-bind_lectin"/>
    <property type="match status" value="3"/>
</dbReference>
<dbReference type="FunFam" id="2.60.120.200:FF:000124">
    <property type="entry name" value="Galectin-4"/>
    <property type="match status" value="1"/>
</dbReference>
<organism evidence="5">
    <name type="scientific">Hadrurus spadix</name>
    <dbReference type="NCBI Taxonomy" id="141984"/>
    <lineage>
        <taxon>Eukaryota</taxon>
        <taxon>Metazoa</taxon>
        <taxon>Ecdysozoa</taxon>
        <taxon>Arthropoda</taxon>
        <taxon>Chelicerata</taxon>
        <taxon>Arachnida</taxon>
        <taxon>Scorpiones</taxon>
        <taxon>Iurida</taxon>
        <taxon>Iuroidea</taxon>
        <taxon>Hadrurus</taxon>
    </lineage>
</organism>
<dbReference type="SMART" id="SM00908">
    <property type="entry name" value="Gal-bind_lectin"/>
    <property type="match status" value="3"/>
</dbReference>
<feature type="domain" description="Galectin" evidence="4">
    <location>
        <begin position="164"/>
        <end position="294"/>
    </location>
</feature>
<feature type="domain" description="Galectin" evidence="4">
    <location>
        <begin position="315"/>
        <end position="447"/>
    </location>
</feature>
<evidence type="ECO:0000256" key="3">
    <source>
        <dbReference type="RuleBase" id="RU102079"/>
    </source>
</evidence>
<dbReference type="CDD" id="cd00070">
    <property type="entry name" value="GLECT"/>
    <property type="match status" value="3"/>
</dbReference>
<keyword evidence="1 3" id="KW-0430">Lectin</keyword>
<dbReference type="GO" id="GO:0030246">
    <property type="term" value="F:carbohydrate binding"/>
    <property type="evidence" value="ECO:0007669"/>
    <property type="project" value="UniProtKB-UniRule"/>
</dbReference>
<proteinExistence type="predicted"/>
<dbReference type="Gene3D" id="2.60.120.200">
    <property type="match status" value="3"/>
</dbReference>
<evidence type="ECO:0000313" key="5">
    <source>
        <dbReference type="EMBL" id="JAV48145.1"/>
    </source>
</evidence>
<dbReference type="EMBL" id="GFAH01000244">
    <property type="protein sequence ID" value="JAV48145.1"/>
    <property type="molecule type" value="Transcribed_RNA"/>
</dbReference>
<dbReference type="SMART" id="SM00276">
    <property type="entry name" value="GLECT"/>
    <property type="match status" value="3"/>
</dbReference>
<dbReference type="InterPro" id="IPR013320">
    <property type="entry name" value="ConA-like_dom_sf"/>
</dbReference>
<dbReference type="PANTHER" id="PTHR11346">
    <property type="entry name" value="GALECTIN"/>
    <property type="match status" value="1"/>
</dbReference>
<dbReference type="PANTHER" id="PTHR11346:SF147">
    <property type="entry name" value="GALECTIN"/>
    <property type="match status" value="1"/>
</dbReference>
<sequence>MSGWIKVLDNAVIEKGIHFSYSKVPFESNIPGGLVDGRKIFLHAFCPSDASRFSVNFQVTSDAASDIAFHLNPRFDEGDVVMNSRTSDEWGGEERTGKLPFRQMSQFLICITTLQQGYEVEINDEYMAVFDHRIPYDKVTSIRIEGDINIIGLHILNNELRNQNKIPIAGGVDVNQCYTIFGRCNSDFSGFYLNLQCGNSDEDDIALHFNPRAGANEVVRNSYISGSWGDEEKDGDFPFSPGEEFTICIEALVQGFKVRVRGSEFTMYNHRLPMQRICNLVLGGDAKLGDVRIENPCCTELPAFERIELIEPPTPAKLDMKDFKPGCTLNVIGKVHEDPLRFKINLQSGPDEENDIMLHINPRWDQGEPKIVLNSREGGDWADEEMWSEAFPFQADCGFEISIICENDGYRIIINGFEQIFKHRIDCCKVSHAFINGCVDLRCVRVC</sequence>
<protein>
    <recommendedName>
        <fullName evidence="3">Galectin</fullName>
    </recommendedName>
</protein>
<evidence type="ECO:0000256" key="2">
    <source>
        <dbReference type="ARBA" id="ARBA00022737"/>
    </source>
</evidence>
<reference evidence="5" key="1">
    <citation type="submission" date="2016-11" db="EMBL/GenBank/DDBJ databases">
        <title>Venom-gland transcriptomics and venom proteomics of the black-back scorpion (Hadrurus spadix) reveal detectability challenges and an unexplored realm of animal toxin diversity.</title>
        <authorList>
            <person name="Rokyta D.R."/>
            <person name="Ward M.J."/>
        </authorList>
    </citation>
    <scope>NUCLEOTIDE SEQUENCE</scope>
    <source>
        <tissue evidence="5">Venom gland</tissue>
    </source>
</reference>
<accession>A0A1W7RAH5</accession>
<dbReference type="InterPro" id="IPR001079">
    <property type="entry name" value="Galectin_CRD"/>
</dbReference>
<dbReference type="PROSITE" id="PS51304">
    <property type="entry name" value="GALECTIN"/>
    <property type="match status" value="3"/>
</dbReference>
<dbReference type="InterPro" id="IPR044156">
    <property type="entry name" value="Galectin-like"/>
</dbReference>
<dbReference type="SUPFAM" id="SSF49899">
    <property type="entry name" value="Concanavalin A-like lectins/glucanases"/>
    <property type="match status" value="3"/>
</dbReference>
<dbReference type="AlphaFoldDB" id="A0A1W7RAH5"/>
<evidence type="ECO:0000256" key="1">
    <source>
        <dbReference type="ARBA" id="ARBA00022734"/>
    </source>
</evidence>
<evidence type="ECO:0000259" key="4">
    <source>
        <dbReference type="PROSITE" id="PS51304"/>
    </source>
</evidence>